<dbReference type="RefSeq" id="WP_035286264.1">
    <property type="nucleotide sequence ID" value="NZ_AYXG01000182.1"/>
</dbReference>
<dbReference type="PATRIC" id="fig|909613.9.peg.4738"/>
<dbReference type="Proteomes" id="UP000019277">
    <property type="component" value="Unassembled WGS sequence"/>
</dbReference>
<dbReference type="EMBL" id="AYXG01000182">
    <property type="protein sequence ID" value="EWC59958.1"/>
    <property type="molecule type" value="Genomic_DNA"/>
</dbReference>
<dbReference type="eggNOG" id="COG4278">
    <property type="taxonomic scope" value="Bacteria"/>
</dbReference>
<proteinExistence type="predicted"/>
<keyword evidence="3" id="KW-1185">Reference proteome</keyword>
<gene>
    <name evidence="2" type="ORF">UO65_4738</name>
</gene>
<dbReference type="AlphaFoldDB" id="W7IHW7"/>
<evidence type="ECO:0000313" key="2">
    <source>
        <dbReference type="EMBL" id="EWC59958.1"/>
    </source>
</evidence>
<evidence type="ECO:0000256" key="1">
    <source>
        <dbReference type="SAM" id="MobiDB-lite"/>
    </source>
</evidence>
<comment type="caution">
    <text evidence="2">The sequence shown here is derived from an EMBL/GenBank/DDBJ whole genome shotgun (WGS) entry which is preliminary data.</text>
</comment>
<sequence>MTTVLGTPLASGRDLVGGELFERLVSRVVTDAGVDREMAERAVDQSLAFLAASARHVGEPLSPSAGVDLGWHAFLLYTREYTEFCHRIAGRFIHHVPDDAPGSAPTGAGGRVGRTPAAIEAAGYVVDHELWFSGTDRCGSCHEEGNCNASGGDGNENSDNRGKD</sequence>
<name>W7IHW7_9PSEU</name>
<evidence type="ECO:0000313" key="3">
    <source>
        <dbReference type="Proteomes" id="UP000019277"/>
    </source>
</evidence>
<feature type="region of interest" description="Disordered" evidence="1">
    <location>
        <begin position="145"/>
        <end position="164"/>
    </location>
</feature>
<dbReference type="STRING" id="909613.UO65_4738"/>
<protein>
    <submittedName>
        <fullName evidence="2">Uncharacterized protein</fullName>
    </submittedName>
</protein>
<accession>W7IHW7</accession>
<reference evidence="2 3" key="1">
    <citation type="journal article" date="2014" name="Genome Announc.">
        <title>Draft Genome Sequence of the Antitrypanosomally Active Sponge-Associated Bacterium Actinokineospora sp. Strain EG49.</title>
        <authorList>
            <person name="Harjes J."/>
            <person name="Ryu T."/>
            <person name="Abdelmohsen U.R."/>
            <person name="Moitinho-Silva L."/>
            <person name="Horn H."/>
            <person name="Ravasi T."/>
            <person name="Hentschel U."/>
        </authorList>
    </citation>
    <scope>NUCLEOTIDE SEQUENCE [LARGE SCALE GENOMIC DNA]</scope>
    <source>
        <strain evidence="2 3">EG49</strain>
    </source>
</reference>
<organism evidence="2 3">
    <name type="scientific">Actinokineospora spheciospongiae</name>
    <dbReference type="NCBI Taxonomy" id="909613"/>
    <lineage>
        <taxon>Bacteria</taxon>
        <taxon>Bacillati</taxon>
        <taxon>Actinomycetota</taxon>
        <taxon>Actinomycetes</taxon>
        <taxon>Pseudonocardiales</taxon>
        <taxon>Pseudonocardiaceae</taxon>
        <taxon>Actinokineospora</taxon>
    </lineage>
</organism>